<proteinExistence type="predicted"/>
<organism evidence="1 2">
    <name type="scientific">Streptomyces pratisoli</name>
    <dbReference type="NCBI Taxonomy" id="3139917"/>
    <lineage>
        <taxon>Bacteria</taxon>
        <taxon>Bacillati</taxon>
        <taxon>Actinomycetota</taxon>
        <taxon>Actinomycetes</taxon>
        <taxon>Kitasatosporales</taxon>
        <taxon>Streptomycetaceae</taxon>
        <taxon>Streptomyces</taxon>
    </lineage>
</organism>
<comment type="caution">
    <text evidence="1">The sequence shown here is derived from an EMBL/GenBank/DDBJ whole genome shotgun (WGS) entry which is preliminary data.</text>
</comment>
<keyword evidence="2" id="KW-1185">Reference proteome</keyword>
<evidence type="ECO:0000313" key="2">
    <source>
        <dbReference type="Proteomes" id="UP001375539"/>
    </source>
</evidence>
<evidence type="ECO:0000313" key="1">
    <source>
        <dbReference type="EMBL" id="MEJ8656926.1"/>
    </source>
</evidence>
<dbReference type="EMBL" id="JBBKAI010000002">
    <property type="protein sequence ID" value="MEJ8656926.1"/>
    <property type="molecule type" value="Genomic_DNA"/>
</dbReference>
<accession>A0ACC6QF54</accession>
<gene>
    <name evidence="1" type="ORF">WKI58_10370</name>
</gene>
<sequence>MRGRPAALVLALCAALAAVVTVLGAAGAAQAAGYRYWSFWQSDGGSWAYATQGPATARPADGTVDGFRFSVSADSQDSAKPRTAPGFAALCADTPAKPGTKRVGVVIDFGGATDAPSGETPPVSPRIGCAQVRTDASSAEALAAVAKPLRYNADALLCAIAGYPGTGCGEQVSAGAPASPESTSAPSESASSSSSSSAEDSDGGPSLSVLAGVAAVLALGAAAFWQSRRRG</sequence>
<name>A0ACC6QF54_9ACTN</name>
<reference evidence="1" key="1">
    <citation type="submission" date="2024-03" db="EMBL/GenBank/DDBJ databases">
        <title>Novel Streptomyces species of biotechnological and ecological value are a feature of Machair soil.</title>
        <authorList>
            <person name="Prole J.R."/>
            <person name="Goodfellow M."/>
            <person name="Allenby N."/>
            <person name="Ward A.C."/>
        </authorList>
    </citation>
    <scope>NUCLEOTIDE SEQUENCE</scope>
    <source>
        <strain evidence="1">MS1.AVA.4</strain>
    </source>
</reference>
<protein>
    <submittedName>
        <fullName evidence="1">SCO2322 family protein</fullName>
    </submittedName>
</protein>
<dbReference type="Proteomes" id="UP001375539">
    <property type="component" value="Unassembled WGS sequence"/>
</dbReference>